<reference evidence="4" key="1">
    <citation type="submission" date="2016-06" db="UniProtKB">
        <authorList>
            <consortium name="WormBaseParasite"/>
        </authorList>
    </citation>
    <scope>IDENTIFICATION</scope>
</reference>
<evidence type="ECO:0000256" key="1">
    <source>
        <dbReference type="SAM" id="MobiDB-lite"/>
    </source>
</evidence>
<organism evidence="4">
    <name type="scientific">Schistocephalus solidus</name>
    <name type="common">Tapeworm</name>
    <dbReference type="NCBI Taxonomy" id="70667"/>
    <lineage>
        <taxon>Eukaryota</taxon>
        <taxon>Metazoa</taxon>
        <taxon>Spiralia</taxon>
        <taxon>Lophotrochozoa</taxon>
        <taxon>Platyhelminthes</taxon>
        <taxon>Cestoda</taxon>
        <taxon>Eucestoda</taxon>
        <taxon>Diphyllobothriidea</taxon>
        <taxon>Diphyllobothriidae</taxon>
        <taxon>Schistocephalus</taxon>
    </lineage>
</organism>
<name>A0A183TU79_SCHSO</name>
<dbReference type="EMBL" id="UYSU01051648">
    <property type="protein sequence ID" value="VDM06413.1"/>
    <property type="molecule type" value="Genomic_DNA"/>
</dbReference>
<sequence length="194" mass="21539">MVAVITGPYSPPVIPHNPLPNLDQPSQPRVSHADPLLAPGPYDAGHNIHDCLRQTQQTGDEFATELIQLARRAFPNLPPSDRDDLVLDHFTSGLRDHAVVNHFIFNPPTNLTAALQLCRRYDSRKIQDITPNPCNPFPMDQTYILTPSTSTQPPDTRPPTKRTTLPLRFPNHNPGCPYCAAYGPHARHCGHNSP</sequence>
<dbReference type="AlphaFoldDB" id="A0A183TU79"/>
<accession>A0A183TU79</accession>
<evidence type="ECO:0000313" key="3">
    <source>
        <dbReference type="Proteomes" id="UP000275846"/>
    </source>
</evidence>
<dbReference type="Proteomes" id="UP000275846">
    <property type="component" value="Unassembled WGS sequence"/>
</dbReference>
<protein>
    <submittedName>
        <fullName evidence="2 4">Uncharacterized protein</fullName>
    </submittedName>
</protein>
<dbReference type="OrthoDB" id="6309459at2759"/>
<proteinExistence type="predicted"/>
<evidence type="ECO:0000313" key="2">
    <source>
        <dbReference type="EMBL" id="VDM06413.1"/>
    </source>
</evidence>
<gene>
    <name evidence="2" type="ORF">SSLN_LOCUS20027</name>
</gene>
<feature type="region of interest" description="Disordered" evidence="1">
    <location>
        <begin position="147"/>
        <end position="167"/>
    </location>
</feature>
<reference evidence="2 3" key="2">
    <citation type="submission" date="2018-11" db="EMBL/GenBank/DDBJ databases">
        <authorList>
            <consortium name="Pathogen Informatics"/>
        </authorList>
    </citation>
    <scope>NUCLEOTIDE SEQUENCE [LARGE SCALE GENOMIC DNA]</scope>
    <source>
        <strain evidence="2 3">NST_G2</strain>
    </source>
</reference>
<dbReference type="WBParaSite" id="SSLN_0002077101-mRNA-1">
    <property type="protein sequence ID" value="SSLN_0002077101-mRNA-1"/>
    <property type="gene ID" value="SSLN_0002077101"/>
</dbReference>
<keyword evidence="3" id="KW-1185">Reference proteome</keyword>
<evidence type="ECO:0000313" key="4">
    <source>
        <dbReference type="WBParaSite" id="SSLN_0002077101-mRNA-1"/>
    </source>
</evidence>